<evidence type="ECO:0000313" key="3">
    <source>
        <dbReference type="Proteomes" id="UP001234178"/>
    </source>
</evidence>
<feature type="region of interest" description="Disordered" evidence="1">
    <location>
        <begin position="1"/>
        <end position="180"/>
    </location>
</feature>
<feature type="compositionally biased region" description="Low complexity" evidence="1">
    <location>
        <begin position="130"/>
        <end position="153"/>
    </location>
</feature>
<reference evidence="2 3" key="1">
    <citation type="journal article" date="2023" name="Nucleic Acids Res.">
        <title>The hologenome of Daphnia magna reveals possible DNA methylation and microbiome-mediated evolution of the host genome.</title>
        <authorList>
            <person name="Chaturvedi A."/>
            <person name="Li X."/>
            <person name="Dhandapani V."/>
            <person name="Marshall H."/>
            <person name="Kissane S."/>
            <person name="Cuenca-Cambronero M."/>
            <person name="Asole G."/>
            <person name="Calvet F."/>
            <person name="Ruiz-Romero M."/>
            <person name="Marangio P."/>
            <person name="Guigo R."/>
            <person name="Rago D."/>
            <person name="Mirbahai L."/>
            <person name="Eastwood N."/>
            <person name="Colbourne J.K."/>
            <person name="Zhou J."/>
            <person name="Mallon E."/>
            <person name="Orsini L."/>
        </authorList>
    </citation>
    <scope>NUCLEOTIDE SEQUENCE [LARGE SCALE GENOMIC DNA]</scope>
    <source>
        <strain evidence="2">LRV0_1</strain>
    </source>
</reference>
<gene>
    <name evidence="2" type="ORF">OUZ56_004418</name>
</gene>
<sequence>METTSYQTGPPLNESARSASKVRVTYFESKRPLTLPSPEASDAEWDDMAEPPPQQQQLNYTRQPSTESGQDNPFRPDGDLSREADELVELLRGGRVSISEVLKNKDGSQQPEPTYIDEEQPSSEQAVQVSGSSPPRNTSTPSSPASKADSPDSGRINGNLTEQEKKAAEAAESSSVEVQRGVVAPVAGESQVEHVVIKKKSKCQCCVIQ</sequence>
<proteinExistence type="predicted"/>
<name>A0ABQ9YPV9_9CRUS</name>
<evidence type="ECO:0000313" key="2">
    <source>
        <dbReference type="EMBL" id="KAK4002604.1"/>
    </source>
</evidence>
<dbReference type="Proteomes" id="UP001234178">
    <property type="component" value="Unassembled WGS sequence"/>
</dbReference>
<feature type="compositionally biased region" description="Low complexity" evidence="1">
    <location>
        <begin position="170"/>
        <end position="179"/>
    </location>
</feature>
<feature type="compositionally biased region" description="Basic and acidic residues" evidence="1">
    <location>
        <begin position="74"/>
        <end position="85"/>
    </location>
</feature>
<organism evidence="2 3">
    <name type="scientific">Daphnia magna</name>
    <dbReference type="NCBI Taxonomy" id="35525"/>
    <lineage>
        <taxon>Eukaryota</taxon>
        <taxon>Metazoa</taxon>
        <taxon>Ecdysozoa</taxon>
        <taxon>Arthropoda</taxon>
        <taxon>Crustacea</taxon>
        <taxon>Branchiopoda</taxon>
        <taxon>Diplostraca</taxon>
        <taxon>Cladocera</taxon>
        <taxon>Anomopoda</taxon>
        <taxon>Daphniidae</taxon>
        <taxon>Daphnia</taxon>
    </lineage>
</organism>
<dbReference type="EMBL" id="JAOYFB010000001">
    <property type="protein sequence ID" value="KAK4002604.1"/>
    <property type="molecule type" value="Genomic_DNA"/>
</dbReference>
<keyword evidence="3" id="KW-1185">Reference proteome</keyword>
<evidence type="ECO:0000256" key="1">
    <source>
        <dbReference type="SAM" id="MobiDB-lite"/>
    </source>
</evidence>
<feature type="compositionally biased region" description="Polar residues" evidence="1">
    <location>
        <begin position="1"/>
        <end position="18"/>
    </location>
</feature>
<protein>
    <submittedName>
        <fullName evidence="2">Uncharacterized protein</fullName>
    </submittedName>
</protein>
<feature type="compositionally biased region" description="Polar residues" evidence="1">
    <location>
        <begin position="55"/>
        <end position="71"/>
    </location>
</feature>
<comment type="caution">
    <text evidence="2">The sequence shown here is derived from an EMBL/GenBank/DDBJ whole genome shotgun (WGS) entry which is preliminary data.</text>
</comment>
<accession>A0ABQ9YPV9</accession>